<feature type="domain" description="Haemolysin activator HlyB C-terminal" evidence="2">
    <location>
        <begin position="58"/>
        <end position="294"/>
    </location>
</feature>
<dbReference type="EMBL" id="PSSX01000005">
    <property type="protein sequence ID" value="PPI84689.1"/>
    <property type="molecule type" value="Genomic_DNA"/>
</dbReference>
<gene>
    <name evidence="3" type="ORF">KEHDKFFH_08255</name>
</gene>
<name>A0A2S5ZBA5_9GAMM</name>
<organism evidence="3 4">
    <name type="scientific">Marinobacter maroccanus</name>
    <dbReference type="NCBI Taxonomy" id="2055143"/>
    <lineage>
        <taxon>Bacteria</taxon>
        <taxon>Pseudomonadati</taxon>
        <taxon>Pseudomonadota</taxon>
        <taxon>Gammaproteobacteria</taxon>
        <taxon>Pseudomonadales</taxon>
        <taxon>Marinobacteraceae</taxon>
        <taxon>Marinobacter</taxon>
    </lineage>
</organism>
<proteinExistence type="predicted"/>
<reference evidence="3 4" key="1">
    <citation type="submission" date="2018-01" db="EMBL/GenBank/DDBJ databases">
        <title>Complete genome sequences of the type strains of Marinobacter flavimaris and Marinobacter maroccanus.</title>
        <authorList>
            <person name="Palau M."/>
            <person name="Boujida N."/>
            <person name="Manresa A."/>
            <person name="Minana-Galbis D."/>
        </authorList>
    </citation>
    <scope>NUCLEOTIDE SEQUENCE [LARGE SCALE GENOMIC DNA]</scope>
    <source>
        <strain evidence="3 4">N4</strain>
    </source>
</reference>
<dbReference type="Gene3D" id="2.40.160.50">
    <property type="entry name" value="membrane protein fhac: a member of the omp85/tpsb transporter family"/>
    <property type="match status" value="1"/>
</dbReference>
<keyword evidence="1" id="KW-0732">Signal</keyword>
<keyword evidence="4" id="KW-1185">Reference proteome</keyword>
<evidence type="ECO:0000256" key="1">
    <source>
        <dbReference type="SAM" id="SignalP"/>
    </source>
</evidence>
<evidence type="ECO:0000259" key="2">
    <source>
        <dbReference type="Pfam" id="PF03865"/>
    </source>
</evidence>
<dbReference type="InterPro" id="IPR005565">
    <property type="entry name" value="Hemolysn_activator_HlyB_C"/>
</dbReference>
<dbReference type="RefSeq" id="WP_104321471.1">
    <property type="nucleotide sequence ID" value="NZ_PSSX01000005.1"/>
</dbReference>
<comment type="caution">
    <text evidence="3">The sequence shown here is derived from an EMBL/GenBank/DDBJ whole genome shotgun (WGS) entry which is preliminary data.</text>
</comment>
<dbReference type="Pfam" id="PF03865">
    <property type="entry name" value="ShlB"/>
    <property type="match status" value="1"/>
</dbReference>
<sequence>MRIYCLAALLWCAPASAVSIAEKLPLNPAGWNLYPEDLLRSVTSYLASTLKFSGDSTHTNDAASGRLNVSGNNMILSSHDISLDFRDSVSRRGSGDTQSLAFRYAFPVAGVNFAITLEDSEYVGVKTKTGQQVDTRGEFQGVNLSGSRALWSLNGLELNSVFNHSSGTNHKYEESVWISDTSHQLSSFGLRCSGRKELVGGVQADTTVTALGGLEGRESTMSSAVTSERTRFHKLTLGASLSRSFYTWDLELDGRYQLAPDDLASSEYLQVAGPSMSYGFSGQSMYVAEGGWVRMNARSPGYSLPFFQALNSYVSVSVLRGWAPISAADGENFGASTGEISLRLRGRGFHASMNVGQILDLSGEAMRRPAGPGVSLSMSLGI</sequence>
<dbReference type="Proteomes" id="UP000239917">
    <property type="component" value="Unassembled WGS sequence"/>
</dbReference>
<evidence type="ECO:0000313" key="3">
    <source>
        <dbReference type="EMBL" id="PPI84689.1"/>
    </source>
</evidence>
<evidence type="ECO:0000313" key="4">
    <source>
        <dbReference type="Proteomes" id="UP000239917"/>
    </source>
</evidence>
<protein>
    <recommendedName>
        <fullName evidence="2">Haemolysin activator HlyB C-terminal domain-containing protein</fullName>
    </recommendedName>
</protein>
<feature type="chain" id="PRO_5015509585" description="Haemolysin activator HlyB C-terminal domain-containing protein" evidence="1">
    <location>
        <begin position="18"/>
        <end position="382"/>
    </location>
</feature>
<accession>A0A2S5ZBA5</accession>
<dbReference type="AlphaFoldDB" id="A0A2S5ZBA5"/>
<feature type="signal peptide" evidence="1">
    <location>
        <begin position="1"/>
        <end position="17"/>
    </location>
</feature>
<dbReference type="OrthoDB" id="6365842at2"/>